<evidence type="ECO:0000313" key="3">
    <source>
        <dbReference type="Proteomes" id="UP001050975"/>
    </source>
</evidence>
<accession>A0AAV3X2C6</accession>
<keyword evidence="3" id="KW-1185">Reference proteome</keyword>
<reference evidence="2" key="1">
    <citation type="submission" date="2019-10" db="EMBL/GenBank/DDBJ databases">
        <title>Draft genome sequece of Microseira wollei NIES-4236.</title>
        <authorList>
            <person name="Yamaguchi H."/>
            <person name="Suzuki S."/>
            <person name="Kawachi M."/>
        </authorList>
    </citation>
    <scope>NUCLEOTIDE SEQUENCE</scope>
    <source>
        <strain evidence="2">NIES-4236</strain>
    </source>
</reference>
<gene>
    <name evidence="2" type="ORF">MiSe_06930</name>
</gene>
<feature type="chain" id="PRO_5043551108" description="PEP-CTERM protein-sorting domain-containing protein" evidence="1">
    <location>
        <begin position="29"/>
        <end position="185"/>
    </location>
</feature>
<comment type="caution">
    <text evidence="2">The sequence shown here is derived from an EMBL/GenBank/DDBJ whole genome shotgun (WGS) entry which is preliminary data.</text>
</comment>
<dbReference type="EMBL" id="BLAY01000006">
    <property type="protein sequence ID" value="GET35945.1"/>
    <property type="molecule type" value="Genomic_DNA"/>
</dbReference>
<proteinExistence type="predicted"/>
<keyword evidence="1" id="KW-0732">Signal</keyword>
<name>A0AAV3X2C6_9CYAN</name>
<evidence type="ECO:0000256" key="1">
    <source>
        <dbReference type="SAM" id="SignalP"/>
    </source>
</evidence>
<dbReference type="RefSeq" id="WP_226574860.1">
    <property type="nucleotide sequence ID" value="NZ_BLAY01000006.1"/>
</dbReference>
<evidence type="ECO:0000313" key="2">
    <source>
        <dbReference type="EMBL" id="GET35945.1"/>
    </source>
</evidence>
<dbReference type="AlphaFoldDB" id="A0AAV3X2C6"/>
<organism evidence="2 3">
    <name type="scientific">Microseira wollei NIES-4236</name>
    <dbReference type="NCBI Taxonomy" id="2530354"/>
    <lineage>
        <taxon>Bacteria</taxon>
        <taxon>Bacillati</taxon>
        <taxon>Cyanobacteriota</taxon>
        <taxon>Cyanophyceae</taxon>
        <taxon>Oscillatoriophycideae</taxon>
        <taxon>Aerosakkonematales</taxon>
        <taxon>Aerosakkonemataceae</taxon>
        <taxon>Microseira</taxon>
    </lineage>
</organism>
<evidence type="ECO:0008006" key="4">
    <source>
        <dbReference type="Google" id="ProtNLM"/>
    </source>
</evidence>
<sequence>MAFATLINKLSMATASAALIALLTPAVAQSVVLVTNNVITPPPGKETPEVGICPPWCGNGVVFTLFTDSPPRTAINNTPFNIIGAIDIIPDDQDAIWGGAISNIFSSLVISPDGKKLVQSGGIIPPGGIVYPFRITNPPGSRIRFDAELIFDNPTVPETTPVSSLLALGAVGLGSVFRGKGRVNS</sequence>
<protein>
    <recommendedName>
        <fullName evidence="4">PEP-CTERM protein-sorting domain-containing protein</fullName>
    </recommendedName>
</protein>
<feature type="signal peptide" evidence="1">
    <location>
        <begin position="1"/>
        <end position="28"/>
    </location>
</feature>
<dbReference type="Proteomes" id="UP001050975">
    <property type="component" value="Unassembled WGS sequence"/>
</dbReference>